<keyword evidence="8" id="KW-1185">Reference proteome</keyword>
<feature type="transmembrane region" description="Helical" evidence="6">
    <location>
        <begin position="39"/>
        <end position="60"/>
    </location>
</feature>
<feature type="transmembrane region" description="Helical" evidence="6">
    <location>
        <begin position="187"/>
        <end position="206"/>
    </location>
</feature>
<dbReference type="EMBL" id="WOCE01000021">
    <property type="protein sequence ID" value="KAE9590220.1"/>
    <property type="molecule type" value="Genomic_DNA"/>
</dbReference>
<feature type="transmembrane region" description="Helical" evidence="6">
    <location>
        <begin position="408"/>
        <end position="432"/>
    </location>
</feature>
<dbReference type="AlphaFoldDB" id="A0A6A4NLJ5"/>
<keyword evidence="5 6" id="KW-0472">Membrane</keyword>
<dbReference type="GO" id="GO:1990961">
    <property type="term" value="P:xenobiotic detoxification by transmembrane export across the plasma membrane"/>
    <property type="evidence" value="ECO:0007669"/>
    <property type="project" value="InterPro"/>
</dbReference>
<comment type="subcellular location">
    <subcellularLocation>
        <location evidence="1">Membrane</location>
        <topology evidence="1">Multi-pass membrane protein</topology>
    </subcellularLocation>
</comment>
<gene>
    <name evidence="7" type="ORF">Lalb_Chr21g0317321</name>
</gene>
<evidence type="ECO:0000256" key="5">
    <source>
        <dbReference type="ARBA" id="ARBA00023136"/>
    </source>
</evidence>
<dbReference type="PANTHER" id="PTHR11206">
    <property type="entry name" value="MULTIDRUG RESISTANCE PROTEIN"/>
    <property type="match status" value="1"/>
</dbReference>
<evidence type="ECO:0000313" key="8">
    <source>
        <dbReference type="Proteomes" id="UP000447434"/>
    </source>
</evidence>
<name>A0A6A4NLJ5_LUPAL</name>
<feature type="transmembrane region" description="Helical" evidence="6">
    <location>
        <begin position="72"/>
        <end position="100"/>
    </location>
</feature>
<proteinExistence type="inferred from homology"/>
<dbReference type="InterPro" id="IPR045069">
    <property type="entry name" value="MATE_euk"/>
</dbReference>
<reference evidence="8" key="1">
    <citation type="journal article" date="2020" name="Nat. Commun.">
        <title>Genome sequence of the cluster root forming white lupin.</title>
        <authorList>
            <person name="Hufnagel B."/>
            <person name="Marques A."/>
            <person name="Soriano A."/>
            <person name="Marques L."/>
            <person name="Divol F."/>
            <person name="Doumas P."/>
            <person name="Sallet E."/>
            <person name="Mancinotti D."/>
            <person name="Carrere S."/>
            <person name="Marande W."/>
            <person name="Arribat S."/>
            <person name="Keller J."/>
            <person name="Huneau C."/>
            <person name="Blein T."/>
            <person name="Aime D."/>
            <person name="Laguerre M."/>
            <person name="Taylor J."/>
            <person name="Schubert V."/>
            <person name="Nelson M."/>
            <person name="Geu-Flores F."/>
            <person name="Crespi M."/>
            <person name="Gallardo-Guerrero K."/>
            <person name="Delaux P.-M."/>
            <person name="Salse J."/>
            <person name="Berges H."/>
            <person name="Guyot R."/>
            <person name="Gouzy J."/>
            <person name="Peret B."/>
        </authorList>
    </citation>
    <scope>NUCLEOTIDE SEQUENCE [LARGE SCALE GENOMIC DNA]</scope>
    <source>
        <strain evidence="8">cv. Amiga</strain>
    </source>
</reference>
<sequence>MAKGNEIKEKLLQKQSDSEEIVEEKKSLWKRVWEESKKMWLVAGAAIFFRFSAFGITVVNQAFIGHIGSIELAAYAVVMTLLVRFAMGLLLGMSSALGTLCGQAYGAKKYDMLGVYLQRSWIILLVAATLLLPIYIFTTPILKVLGQEENIAKVAGHISLWSIGVVYAYTISFTCQMFLQGQNKNMVVSYLAAASLVIHVILSWLLTDKLKLEVNGAMGSTVLAYWLQNLGQVLYIMYKCPETWNGFSFAAFKDLWAVIKLSLSSGVMLCLEMWYYTVLILLTGNLKGAEISLGALSICLNINGWGLTIALGFYTAASVRVSNELGRGSAKAVKFSIWITVLTSLAIGAVFFIIIIIMREKVAYIFTTDPDVVKASTDLSFLLAISMLLNTVQPVLSGVAVGAGWQGIVAYVNIGSYYFIGIPVGILFGFYFKLQVKGVWLGMLLGTLVQTIVLTIITARTDWDKEVEKTRNRVNKWSKEENPDLNSSGTSI</sequence>
<feature type="transmembrane region" description="Helical" evidence="6">
    <location>
        <begin position="154"/>
        <end position="175"/>
    </location>
</feature>
<feature type="transmembrane region" description="Helical" evidence="6">
    <location>
        <begin position="218"/>
        <end position="238"/>
    </location>
</feature>
<evidence type="ECO:0000256" key="1">
    <source>
        <dbReference type="ARBA" id="ARBA00004141"/>
    </source>
</evidence>
<keyword evidence="3 6" id="KW-0812">Transmembrane</keyword>
<evidence type="ECO:0000256" key="2">
    <source>
        <dbReference type="ARBA" id="ARBA00010199"/>
    </source>
</evidence>
<dbReference type="Pfam" id="PF01554">
    <property type="entry name" value="MatE"/>
    <property type="match status" value="2"/>
</dbReference>
<dbReference type="GO" id="GO:0016020">
    <property type="term" value="C:membrane"/>
    <property type="evidence" value="ECO:0007669"/>
    <property type="project" value="UniProtKB-SubCell"/>
</dbReference>
<protein>
    <recommendedName>
        <fullName evidence="6">Protein DETOXIFICATION</fullName>
    </recommendedName>
    <alternativeName>
        <fullName evidence="6">Multidrug and toxic compound extrusion protein</fullName>
    </alternativeName>
</protein>
<keyword evidence="4 6" id="KW-1133">Transmembrane helix</keyword>
<feature type="transmembrane region" description="Helical" evidence="6">
    <location>
        <begin position="294"/>
        <end position="314"/>
    </location>
</feature>
<feature type="transmembrane region" description="Helical" evidence="6">
    <location>
        <begin position="258"/>
        <end position="282"/>
    </location>
</feature>
<dbReference type="CDD" id="cd13132">
    <property type="entry name" value="MATE_eukaryotic"/>
    <property type="match status" value="1"/>
</dbReference>
<dbReference type="NCBIfam" id="TIGR00797">
    <property type="entry name" value="matE"/>
    <property type="match status" value="1"/>
</dbReference>
<evidence type="ECO:0000256" key="3">
    <source>
        <dbReference type="ARBA" id="ARBA00022692"/>
    </source>
</evidence>
<organism evidence="7 8">
    <name type="scientific">Lupinus albus</name>
    <name type="common">White lupine</name>
    <name type="synonym">Lupinus termis</name>
    <dbReference type="NCBI Taxonomy" id="3870"/>
    <lineage>
        <taxon>Eukaryota</taxon>
        <taxon>Viridiplantae</taxon>
        <taxon>Streptophyta</taxon>
        <taxon>Embryophyta</taxon>
        <taxon>Tracheophyta</taxon>
        <taxon>Spermatophyta</taxon>
        <taxon>Magnoliopsida</taxon>
        <taxon>eudicotyledons</taxon>
        <taxon>Gunneridae</taxon>
        <taxon>Pentapetalae</taxon>
        <taxon>rosids</taxon>
        <taxon>fabids</taxon>
        <taxon>Fabales</taxon>
        <taxon>Fabaceae</taxon>
        <taxon>Papilionoideae</taxon>
        <taxon>50 kb inversion clade</taxon>
        <taxon>genistoids sensu lato</taxon>
        <taxon>core genistoids</taxon>
        <taxon>Genisteae</taxon>
        <taxon>Lupinus</taxon>
    </lineage>
</organism>
<evidence type="ECO:0000256" key="4">
    <source>
        <dbReference type="ARBA" id="ARBA00022989"/>
    </source>
</evidence>
<feature type="transmembrane region" description="Helical" evidence="6">
    <location>
        <begin position="379"/>
        <end position="401"/>
    </location>
</feature>
<dbReference type="Proteomes" id="UP000447434">
    <property type="component" value="Chromosome 21"/>
</dbReference>
<comment type="caution">
    <text evidence="7">The sequence shown here is derived from an EMBL/GenBank/DDBJ whole genome shotgun (WGS) entry which is preliminary data.</text>
</comment>
<dbReference type="GO" id="GO:0042910">
    <property type="term" value="F:xenobiotic transmembrane transporter activity"/>
    <property type="evidence" value="ECO:0007669"/>
    <property type="project" value="InterPro"/>
</dbReference>
<comment type="similarity">
    <text evidence="2 6">Belongs to the multi antimicrobial extrusion (MATE) (TC 2.A.66.1) family.</text>
</comment>
<evidence type="ECO:0000256" key="6">
    <source>
        <dbReference type="RuleBase" id="RU004914"/>
    </source>
</evidence>
<feature type="transmembrane region" description="Helical" evidence="6">
    <location>
        <begin position="438"/>
        <end position="459"/>
    </location>
</feature>
<feature type="transmembrane region" description="Helical" evidence="6">
    <location>
        <begin position="121"/>
        <end position="142"/>
    </location>
</feature>
<evidence type="ECO:0000313" key="7">
    <source>
        <dbReference type="EMBL" id="KAE9590220.1"/>
    </source>
</evidence>
<dbReference type="InterPro" id="IPR002528">
    <property type="entry name" value="MATE_fam"/>
</dbReference>
<dbReference type="GO" id="GO:0015297">
    <property type="term" value="F:antiporter activity"/>
    <property type="evidence" value="ECO:0007669"/>
    <property type="project" value="InterPro"/>
</dbReference>
<accession>A0A6A4NLJ5</accession>
<feature type="transmembrane region" description="Helical" evidence="6">
    <location>
        <begin position="335"/>
        <end position="359"/>
    </location>
</feature>
<dbReference type="OrthoDB" id="2126698at2759"/>